<dbReference type="FunFam" id="1.10.10.10:FF:000322">
    <property type="entry name" value="Probable disease resistance protein At1g63360"/>
    <property type="match status" value="1"/>
</dbReference>
<gene>
    <name evidence="5" type="ORF">U9M48_036665</name>
</gene>
<keyword evidence="1" id="KW-0677">Repeat</keyword>
<dbReference type="Pfam" id="PF23559">
    <property type="entry name" value="WHD_DRP"/>
    <property type="match status" value="1"/>
</dbReference>
<dbReference type="InterPro" id="IPR044974">
    <property type="entry name" value="Disease_R_plants"/>
</dbReference>
<dbReference type="PANTHER" id="PTHR23155">
    <property type="entry name" value="DISEASE RESISTANCE PROTEIN RP"/>
    <property type="match status" value="1"/>
</dbReference>
<feature type="domain" description="Disease resistance protein winged helix" evidence="3">
    <location>
        <begin position="174"/>
        <end position="245"/>
    </location>
</feature>
<proteinExistence type="predicted"/>
<evidence type="ECO:0000313" key="5">
    <source>
        <dbReference type="EMBL" id="WVZ90356.1"/>
    </source>
</evidence>
<name>A0AAQ3XAB6_PASNO</name>
<dbReference type="InterPro" id="IPR055414">
    <property type="entry name" value="LRR_R13L4/SHOC2-like"/>
</dbReference>
<reference evidence="5 6" key="1">
    <citation type="submission" date="2024-02" db="EMBL/GenBank/DDBJ databases">
        <title>High-quality chromosome-scale genome assembly of Pensacola bahiagrass (Paspalum notatum Flugge var. saurae).</title>
        <authorList>
            <person name="Vega J.M."/>
            <person name="Podio M."/>
            <person name="Orjuela J."/>
            <person name="Siena L.A."/>
            <person name="Pessino S.C."/>
            <person name="Combes M.C."/>
            <person name="Mariac C."/>
            <person name="Albertini E."/>
            <person name="Pupilli F."/>
            <person name="Ortiz J.P.A."/>
            <person name="Leblanc O."/>
        </authorList>
    </citation>
    <scope>NUCLEOTIDE SEQUENCE [LARGE SCALE GENOMIC DNA]</scope>
    <source>
        <strain evidence="5">R1</strain>
        <tissue evidence="5">Leaf</tissue>
    </source>
</reference>
<keyword evidence="2" id="KW-0611">Plant defense</keyword>
<dbReference type="Gene3D" id="1.10.10.10">
    <property type="entry name" value="Winged helix-like DNA-binding domain superfamily/Winged helix DNA-binding domain"/>
    <property type="match status" value="1"/>
</dbReference>
<evidence type="ECO:0000256" key="2">
    <source>
        <dbReference type="ARBA" id="ARBA00022821"/>
    </source>
</evidence>
<dbReference type="GO" id="GO:0042742">
    <property type="term" value="P:defense response to bacterium"/>
    <property type="evidence" value="ECO:0007669"/>
    <property type="project" value="UniProtKB-ARBA"/>
</dbReference>
<feature type="domain" description="Disease resistance R13L4/SHOC-2-like LRR" evidence="4">
    <location>
        <begin position="275"/>
        <end position="632"/>
    </location>
</feature>
<evidence type="ECO:0000259" key="3">
    <source>
        <dbReference type="Pfam" id="PF23559"/>
    </source>
</evidence>
<keyword evidence="6" id="KW-1185">Reference proteome</keyword>
<dbReference type="Proteomes" id="UP001341281">
    <property type="component" value="Chromosome 08"/>
</dbReference>
<dbReference type="AlphaFoldDB" id="A0AAQ3XAB6"/>
<dbReference type="Gene3D" id="3.80.10.10">
    <property type="entry name" value="Ribonuclease Inhibitor"/>
    <property type="match status" value="2"/>
</dbReference>
<dbReference type="SUPFAM" id="SSF52047">
    <property type="entry name" value="RNI-like"/>
    <property type="match status" value="2"/>
</dbReference>
<dbReference type="GO" id="GO:0002758">
    <property type="term" value="P:innate immune response-activating signaling pathway"/>
    <property type="evidence" value="ECO:0007669"/>
    <property type="project" value="UniProtKB-ARBA"/>
</dbReference>
<dbReference type="GO" id="GO:0009626">
    <property type="term" value="P:plant-type hypersensitive response"/>
    <property type="evidence" value="ECO:0007669"/>
    <property type="project" value="UniProtKB-ARBA"/>
</dbReference>
<accession>A0AAQ3XAB6</accession>
<evidence type="ECO:0000259" key="4">
    <source>
        <dbReference type="Pfam" id="PF23598"/>
    </source>
</evidence>
<dbReference type="Pfam" id="PF23598">
    <property type="entry name" value="LRR_14"/>
    <property type="match status" value="1"/>
</dbReference>
<protein>
    <recommendedName>
        <fullName evidence="7">NB-ARC domain-containing protein</fullName>
    </recommendedName>
</protein>
<evidence type="ECO:0000256" key="1">
    <source>
        <dbReference type="ARBA" id="ARBA00022737"/>
    </source>
</evidence>
<evidence type="ECO:0008006" key="7">
    <source>
        <dbReference type="Google" id="ProtNLM"/>
    </source>
</evidence>
<dbReference type="EMBL" id="CP144752">
    <property type="protein sequence ID" value="WVZ90356.1"/>
    <property type="molecule type" value="Genomic_DNA"/>
</dbReference>
<dbReference type="PANTHER" id="PTHR23155:SF1062">
    <property type="entry name" value="OS11G0579400 PROTEIN"/>
    <property type="match status" value="1"/>
</dbReference>
<sequence length="794" mass="89898">MKGLVDEIKHHLNGNTPLFILKLDETMGVTTWEDTRNALSLLECSADALLFTTTENIEWAREFCFPRREPIDYSPVGLYYDTVLALTSRQKNENSYNPQIFRDILEECKPHEFCMKIFTHAFSANPKRFQSSPTSTLQALPLPKPLELIARKVFKFSYNDLPKEYKSCLLYLAIFPPGREIRRSTLIGRWVAEGLIFHDDWPNSVHRANRCFDELIDRWLVYPADIGVTGKVKSCMVSDLVHEFITKIARKQHIVETRLSHHLARHFSIFNDLRLRSSDRIDKFFEVLSASSRVSVLKVLDLEGCQCFGGKKQRYLKVICAKMLLLKYLSLKGTDVTQLPTEISNLRELEVLDIRMTMVPESSTANVLLLKLKRLLAGQIIYPSPSSSNTGTVIARGGEISSVQIPEKIEKMLNLEVLSNVKVRRSQDLKDIGRLCQLRKLGVVVDDKGSHFKNLLQMISDVHESLRSLSITIPTPRWEGSPSEGDELQQGSLNLKLRHPPKLLESLSISGTTQKVHLLLPLFANDGNNKLVKVTLCSISLNQVNLEVFAKLPKLQCVRLRNITCAESMLTFKDGFKSLKYLLLEGCNLLSCIVFGNGAARELEKMVLSFTSIESIHGIEALEKLQELELNNNKSRLLSSFDDAKQIAKLTLRGTLLEQADLQILAKKPKMRCLVLLDKSCVVGQITFNKNEFPKLNLLAVDCSSITKIIFTGGSAPKLEKIIWSSFTVISGIDKLPRLKELEFKGDHIPKEVEETIRNSNNIIRLKHDQPDNQDQANGDAWEDGDDYARCSFC</sequence>
<dbReference type="InterPro" id="IPR058922">
    <property type="entry name" value="WHD_DRP"/>
</dbReference>
<dbReference type="InterPro" id="IPR032675">
    <property type="entry name" value="LRR_dom_sf"/>
</dbReference>
<evidence type="ECO:0000313" key="6">
    <source>
        <dbReference type="Proteomes" id="UP001341281"/>
    </source>
</evidence>
<dbReference type="InterPro" id="IPR036388">
    <property type="entry name" value="WH-like_DNA-bd_sf"/>
</dbReference>
<organism evidence="5 6">
    <name type="scientific">Paspalum notatum var. saurae</name>
    <dbReference type="NCBI Taxonomy" id="547442"/>
    <lineage>
        <taxon>Eukaryota</taxon>
        <taxon>Viridiplantae</taxon>
        <taxon>Streptophyta</taxon>
        <taxon>Embryophyta</taxon>
        <taxon>Tracheophyta</taxon>
        <taxon>Spermatophyta</taxon>
        <taxon>Magnoliopsida</taxon>
        <taxon>Liliopsida</taxon>
        <taxon>Poales</taxon>
        <taxon>Poaceae</taxon>
        <taxon>PACMAD clade</taxon>
        <taxon>Panicoideae</taxon>
        <taxon>Andropogonodae</taxon>
        <taxon>Paspaleae</taxon>
        <taxon>Paspalinae</taxon>
        <taxon>Paspalum</taxon>
    </lineage>
</organism>